<reference evidence="7 8" key="1">
    <citation type="submission" date="2014-12" db="EMBL/GenBank/DDBJ databases">
        <title>Genome sequencing of Photobacterium gaetbulicola AD005a.</title>
        <authorList>
            <person name="Adrian T.G.S."/>
            <person name="Chan K.G."/>
        </authorList>
    </citation>
    <scope>NUCLEOTIDE SEQUENCE [LARGE SCALE GENOMIC DNA]</scope>
    <source>
        <strain evidence="7 8">AD005a</strain>
    </source>
</reference>
<dbReference type="EMBL" id="JWLZ01000169">
    <property type="protein sequence ID" value="KHT62870.1"/>
    <property type="molecule type" value="Genomic_DNA"/>
</dbReference>
<comment type="pathway">
    <text evidence="1">Purine metabolism; 7-cyano-7-deazaguanine biosynthesis.</text>
</comment>
<sequence>MKLFVRDLTVIDASYLCQQRGMVGESWILDVVMSGELNEMSMVLDFSRVKKQIKQIVDEYVDHRLIVPSQNDAIRTAATKPGYATVDLLRGDKSLHLHCPEQAYCFIDDSEVTIESVTRHIYKVLEGKLPDNVQGLELTLRHEHIDGPFYHYSHGLKKHDGNCQRIAHGHRSPVELLINGQRNLSLEQQWAERWQDIYLGSTEDECSLAELNLSPFAAEVNEHSHFAFRYTAPQGEFELAMAKSDVEMIGTDTTVELLALYIAEQVSLSVAAGSTIDVIAYEGVGKGAMATSTGQLDA</sequence>
<dbReference type="GO" id="GO:0070497">
    <property type="term" value="F:6-carboxytetrahydropterin synthase activity"/>
    <property type="evidence" value="ECO:0007669"/>
    <property type="project" value="UniProtKB-EC"/>
</dbReference>
<dbReference type="SUPFAM" id="SSF55620">
    <property type="entry name" value="Tetrahydrobiopterin biosynthesis enzymes-like"/>
    <property type="match status" value="2"/>
</dbReference>
<dbReference type="UniPathway" id="UPA00391"/>
<dbReference type="Proteomes" id="UP000031278">
    <property type="component" value="Unassembled WGS sequence"/>
</dbReference>
<gene>
    <name evidence="7" type="ORF">RJ45_15365</name>
</gene>
<accession>A0A0B9GDF0</accession>
<comment type="caution">
    <text evidence="7">The sequence shown here is derived from an EMBL/GenBank/DDBJ whole genome shotgun (WGS) entry which is preliminary data.</text>
</comment>
<proteinExistence type="inferred from homology"/>
<dbReference type="EC" id="4.1.2.50" evidence="3"/>
<evidence type="ECO:0000256" key="3">
    <source>
        <dbReference type="ARBA" id="ARBA00012982"/>
    </source>
</evidence>
<dbReference type="Gene3D" id="3.30.479.10">
    <property type="entry name" value="6-pyruvoyl tetrahydropterin synthase/QueD"/>
    <property type="match status" value="2"/>
</dbReference>
<dbReference type="AlphaFoldDB" id="A0A0B9GDF0"/>
<protein>
    <recommendedName>
        <fullName evidence="4">6-carboxy-5,6,7,8-tetrahydropterin synthase</fullName>
        <ecNumber evidence="3">4.1.2.50</ecNumber>
    </recommendedName>
    <alternativeName>
        <fullName evidence="5">Queuosine biosynthesis protein QueD</fullName>
    </alternativeName>
</protein>
<dbReference type="RefSeq" id="WP_039463925.1">
    <property type="nucleotide sequence ID" value="NZ_JWLZ01000169.1"/>
</dbReference>
<evidence type="ECO:0000313" key="8">
    <source>
        <dbReference type="Proteomes" id="UP000031278"/>
    </source>
</evidence>
<evidence type="ECO:0000256" key="2">
    <source>
        <dbReference type="ARBA" id="ARBA00008900"/>
    </source>
</evidence>
<comment type="similarity">
    <text evidence="2">Belongs to the PTPS family. QueD subfamily.</text>
</comment>
<comment type="catalytic activity">
    <reaction evidence="6">
        <text>7,8-dihydroneopterin 3'-triphosphate + H2O = 6-carboxy-5,6,7,8-tetrahydropterin + triphosphate + acetaldehyde + 2 H(+)</text>
        <dbReference type="Rhea" id="RHEA:27966"/>
        <dbReference type="ChEBI" id="CHEBI:15343"/>
        <dbReference type="ChEBI" id="CHEBI:15377"/>
        <dbReference type="ChEBI" id="CHEBI:15378"/>
        <dbReference type="ChEBI" id="CHEBI:18036"/>
        <dbReference type="ChEBI" id="CHEBI:58462"/>
        <dbReference type="ChEBI" id="CHEBI:61032"/>
        <dbReference type="EC" id="4.1.2.50"/>
    </reaction>
</comment>
<dbReference type="InterPro" id="IPR007115">
    <property type="entry name" value="6-PTP_synth/QueD"/>
</dbReference>
<dbReference type="Pfam" id="PF01242">
    <property type="entry name" value="PTPS"/>
    <property type="match status" value="1"/>
</dbReference>
<evidence type="ECO:0000256" key="4">
    <source>
        <dbReference type="ARBA" id="ARBA00018141"/>
    </source>
</evidence>
<name>A0A0B9GDF0_9GAMM</name>
<evidence type="ECO:0000313" key="7">
    <source>
        <dbReference type="EMBL" id="KHT62870.1"/>
    </source>
</evidence>
<evidence type="ECO:0000256" key="6">
    <source>
        <dbReference type="ARBA" id="ARBA00048807"/>
    </source>
</evidence>
<dbReference type="InterPro" id="IPR038418">
    <property type="entry name" value="6-PTP_synth/QueD_sf"/>
</dbReference>
<evidence type="ECO:0000256" key="1">
    <source>
        <dbReference type="ARBA" id="ARBA00005061"/>
    </source>
</evidence>
<organism evidence="7 8">
    <name type="scientific">Photobacterium gaetbulicola</name>
    <dbReference type="NCBI Taxonomy" id="1295392"/>
    <lineage>
        <taxon>Bacteria</taxon>
        <taxon>Pseudomonadati</taxon>
        <taxon>Pseudomonadota</taxon>
        <taxon>Gammaproteobacteria</taxon>
        <taxon>Vibrionales</taxon>
        <taxon>Vibrionaceae</taxon>
        <taxon>Photobacterium</taxon>
    </lineage>
</organism>
<evidence type="ECO:0000256" key="5">
    <source>
        <dbReference type="ARBA" id="ARBA00031449"/>
    </source>
</evidence>